<dbReference type="PROSITE" id="PS00028">
    <property type="entry name" value="ZINC_FINGER_C2H2_1"/>
    <property type="match status" value="2"/>
</dbReference>
<feature type="domain" description="C2H2-type" evidence="8">
    <location>
        <begin position="35"/>
        <end position="58"/>
    </location>
</feature>
<evidence type="ECO:0000256" key="3">
    <source>
        <dbReference type="ARBA" id="ARBA00022737"/>
    </source>
</evidence>
<gene>
    <name evidence="9" type="ORF">LMH87_007584</name>
</gene>
<dbReference type="GO" id="GO:0000981">
    <property type="term" value="F:DNA-binding transcription factor activity, RNA polymerase II-specific"/>
    <property type="evidence" value="ECO:0007669"/>
    <property type="project" value="TreeGrafter"/>
</dbReference>
<feature type="domain" description="C2H2-type" evidence="8">
    <location>
        <begin position="89"/>
        <end position="117"/>
    </location>
</feature>
<evidence type="ECO:0000256" key="4">
    <source>
        <dbReference type="ARBA" id="ARBA00022771"/>
    </source>
</evidence>
<dbReference type="RefSeq" id="XP_056057935.1">
    <property type="nucleotide sequence ID" value="XM_056199490.1"/>
</dbReference>
<dbReference type="InterPro" id="IPR013087">
    <property type="entry name" value="Znf_C2H2_type"/>
</dbReference>
<sequence length="120" mass="14021">MHLRGYILVTNTRVTPPFIWKLVILDVKVSAAMVILCEDCSKEFETLNVLQKHRLKYHPIHSSIICSKCWEEFPTESGLLKHTTLKHSIKCAQCRKSFKTKTNLDKHMRFLHKISQEVTN</sequence>
<evidence type="ECO:0000256" key="2">
    <source>
        <dbReference type="ARBA" id="ARBA00022723"/>
    </source>
</evidence>
<dbReference type="Pfam" id="PF00096">
    <property type="entry name" value="zf-C2H2"/>
    <property type="match status" value="1"/>
</dbReference>
<keyword evidence="4 7" id="KW-0863">Zinc-finger</keyword>
<keyword evidence="5" id="KW-0862">Zinc</keyword>
<dbReference type="InterPro" id="IPR036236">
    <property type="entry name" value="Znf_C2H2_sf"/>
</dbReference>
<protein>
    <recommendedName>
        <fullName evidence="8">C2H2-type domain-containing protein</fullName>
    </recommendedName>
</protein>
<evidence type="ECO:0000256" key="7">
    <source>
        <dbReference type="PROSITE-ProRule" id="PRU00042"/>
    </source>
</evidence>
<dbReference type="InterPro" id="IPR050527">
    <property type="entry name" value="Snail/Krueppel_Znf"/>
</dbReference>
<comment type="subcellular location">
    <subcellularLocation>
        <location evidence="1">Nucleus</location>
    </subcellularLocation>
</comment>
<dbReference type="KEGG" id="amus:LMH87_007584"/>
<name>A0A9W8QKI4_AKAMU</name>
<evidence type="ECO:0000256" key="1">
    <source>
        <dbReference type="ARBA" id="ARBA00004123"/>
    </source>
</evidence>
<dbReference type="SUPFAM" id="SSF57667">
    <property type="entry name" value="beta-beta-alpha zinc fingers"/>
    <property type="match status" value="1"/>
</dbReference>
<evidence type="ECO:0000256" key="5">
    <source>
        <dbReference type="ARBA" id="ARBA00022833"/>
    </source>
</evidence>
<dbReference type="Gene3D" id="3.30.160.60">
    <property type="entry name" value="Classic Zinc Finger"/>
    <property type="match status" value="2"/>
</dbReference>
<dbReference type="GO" id="GO:0008270">
    <property type="term" value="F:zinc ion binding"/>
    <property type="evidence" value="ECO:0007669"/>
    <property type="project" value="UniProtKB-KW"/>
</dbReference>
<dbReference type="PROSITE" id="PS50157">
    <property type="entry name" value="ZINC_FINGER_C2H2_2"/>
    <property type="match status" value="2"/>
</dbReference>
<dbReference type="EMBL" id="JAJHUN010000002">
    <property type="protein sequence ID" value="KAJ4161551.1"/>
    <property type="molecule type" value="Genomic_DNA"/>
</dbReference>
<keyword evidence="10" id="KW-1185">Reference proteome</keyword>
<dbReference type="PANTHER" id="PTHR24388:SF54">
    <property type="entry name" value="PROTEIN ESCARGOT"/>
    <property type="match status" value="1"/>
</dbReference>
<comment type="caution">
    <text evidence="9">The sequence shown here is derived from an EMBL/GenBank/DDBJ whole genome shotgun (WGS) entry which is preliminary data.</text>
</comment>
<dbReference type="AlphaFoldDB" id="A0A9W8QKI4"/>
<keyword evidence="2" id="KW-0479">Metal-binding</keyword>
<evidence type="ECO:0000259" key="8">
    <source>
        <dbReference type="PROSITE" id="PS50157"/>
    </source>
</evidence>
<reference evidence="9" key="1">
    <citation type="journal article" date="2023" name="Access Microbiol">
        <title>De-novo genome assembly for Akanthomyces muscarius, a biocontrol agent of insect agricultural pests.</title>
        <authorList>
            <person name="Erdos Z."/>
            <person name="Studholme D.J."/>
            <person name="Raymond B."/>
            <person name="Sharma M."/>
        </authorList>
    </citation>
    <scope>NUCLEOTIDE SEQUENCE</scope>
    <source>
        <strain evidence="9">Ve6</strain>
    </source>
</reference>
<evidence type="ECO:0000313" key="9">
    <source>
        <dbReference type="EMBL" id="KAJ4161551.1"/>
    </source>
</evidence>
<dbReference type="SMART" id="SM00355">
    <property type="entry name" value="ZnF_C2H2"/>
    <property type="match status" value="3"/>
</dbReference>
<evidence type="ECO:0000313" key="10">
    <source>
        <dbReference type="Proteomes" id="UP001144673"/>
    </source>
</evidence>
<proteinExistence type="predicted"/>
<keyword evidence="3" id="KW-0677">Repeat</keyword>
<dbReference type="Pfam" id="PF13912">
    <property type="entry name" value="zf-C2H2_6"/>
    <property type="match status" value="1"/>
</dbReference>
<dbReference type="PANTHER" id="PTHR24388">
    <property type="entry name" value="ZINC FINGER PROTEIN"/>
    <property type="match status" value="1"/>
</dbReference>
<dbReference type="FunFam" id="3.30.160.60:FF:000100">
    <property type="entry name" value="Zinc finger 45-like"/>
    <property type="match status" value="1"/>
</dbReference>
<organism evidence="9 10">
    <name type="scientific">Akanthomyces muscarius</name>
    <name type="common">Entomopathogenic fungus</name>
    <name type="synonym">Lecanicillium muscarium</name>
    <dbReference type="NCBI Taxonomy" id="2231603"/>
    <lineage>
        <taxon>Eukaryota</taxon>
        <taxon>Fungi</taxon>
        <taxon>Dikarya</taxon>
        <taxon>Ascomycota</taxon>
        <taxon>Pezizomycotina</taxon>
        <taxon>Sordariomycetes</taxon>
        <taxon>Hypocreomycetidae</taxon>
        <taxon>Hypocreales</taxon>
        <taxon>Cordycipitaceae</taxon>
        <taxon>Akanthomyces</taxon>
    </lineage>
</organism>
<keyword evidence="6" id="KW-0539">Nucleus</keyword>
<dbReference type="GO" id="GO:0005634">
    <property type="term" value="C:nucleus"/>
    <property type="evidence" value="ECO:0007669"/>
    <property type="project" value="UniProtKB-SubCell"/>
</dbReference>
<evidence type="ECO:0000256" key="6">
    <source>
        <dbReference type="ARBA" id="ARBA00023242"/>
    </source>
</evidence>
<dbReference type="GO" id="GO:0000978">
    <property type="term" value="F:RNA polymerase II cis-regulatory region sequence-specific DNA binding"/>
    <property type="evidence" value="ECO:0007669"/>
    <property type="project" value="TreeGrafter"/>
</dbReference>
<dbReference type="Proteomes" id="UP001144673">
    <property type="component" value="Unassembled WGS sequence"/>
</dbReference>
<accession>A0A9W8QKI4</accession>
<dbReference type="GeneID" id="80894743"/>